<evidence type="ECO:0000256" key="1">
    <source>
        <dbReference type="SAM" id="MobiDB-lite"/>
    </source>
</evidence>
<feature type="compositionally biased region" description="Basic and acidic residues" evidence="1">
    <location>
        <begin position="62"/>
        <end position="73"/>
    </location>
</feature>
<gene>
    <name evidence="2" type="ORF">ACH5RR_026567</name>
</gene>
<sequence length="112" mass="13120">MAFYENRVPIQKVVYPPRETPTELYKNGAPSQKMTLYENKVPKHGNPLIHFGKNFSHQKKTSLPEKRGVPKIHEPSLRWNKVNQNGEKVMPRTNRRHENLETLNFKGEVICK</sequence>
<dbReference type="EMBL" id="JBJUIK010000011">
    <property type="protein sequence ID" value="KAL3513850.1"/>
    <property type="molecule type" value="Genomic_DNA"/>
</dbReference>
<keyword evidence="3" id="KW-1185">Reference proteome</keyword>
<accession>A0ABD2Z691</accession>
<evidence type="ECO:0000313" key="2">
    <source>
        <dbReference type="EMBL" id="KAL3513850.1"/>
    </source>
</evidence>
<dbReference type="Proteomes" id="UP001630127">
    <property type="component" value="Unassembled WGS sequence"/>
</dbReference>
<feature type="region of interest" description="Disordered" evidence="1">
    <location>
        <begin position="50"/>
        <end position="73"/>
    </location>
</feature>
<name>A0ABD2Z691_9GENT</name>
<reference evidence="2 3" key="1">
    <citation type="submission" date="2024-11" db="EMBL/GenBank/DDBJ databases">
        <title>A near-complete genome assembly of Cinchona calisaya.</title>
        <authorList>
            <person name="Lian D.C."/>
            <person name="Zhao X.W."/>
            <person name="Wei L."/>
        </authorList>
    </citation>
    <scope>NUCLEOTIDE SEQUENCE [LARGE SCALE GENOMIC DNA]</scope>
    <source>
        <tissue evidence="2">Nenye</tissue>
    </source>
</reference>
<evidence type="ECO:0000313" key="3">
    <source>
        <dbReference type="Proteomes" id="UP001630127"/>
    </source>
</evidence>
<organism evidence="2 3">
    <name type="scientific">Cinchona calisaya</name>
    <dbReference type="NCBI Taxonomy" id="153742"/>
    <lineage>
        <taxon>Eukaryota</taxon>
        <taxon>Viridiplantae</taxon>
        <taxon>Streptophyta</taxon>
        <taxon>Embryophyta</taxon>
        <taxon>Tracheophyta</taxon>
        <taxon>Spermatophyta</taxon>
        <taxon>Magnoliopsida</taxon>
        <taxon>eudicotyledons</taxon>
        <taxon>Gunneridae</taxon>
        <taxon>Pentapetalae</taxon>
        <taxon>asterids</taxon>
        <taxon>lamiids</taxon>
        <taxon>Gentianales</taxon>
        <taxon>Rubiaceae</taxon>
        <taxon>Cinchonoideae</taxon>
        <taxon>Cinchoneae</taxon>
        <taxon>Cinchona</taxon>
    </lineage>
</organism>
<comment type="caution">
    <text evidence="2">The sequence shown here is derived from an EMBL/GenBank/DDBJ whole genome shotgun (WGS) entry which is preliminary data.</text>
</comment>
<dbReference type="AlphaFoldDB" id="A0ABD2Z691"/>
<protein>
    <submittedName>
        <fullName evidence="2">Uncharacterized protein</fullName>
    </submittedName>
</protein>
<proteinExistence type="predicted"/>